<reference evidence="1 2" key="1">
    <citation type="submission" date="2020-07" db="EMBL/GenBank/DDBJ databases">
        <title>Genomic Encyclopedia of Type Strains, Phase IV (KMG-IV): sequencing the most valuable type-strain genomes for metagenomic binning, comparative biology and taxonomic classification.</title>
        <authorList>
            <person name="Goeker M."/>
        </authorList>
    </citation>
    <scope>NUCLEOTIDE SEQUENCE [LARGE SCALE GENOMIC DNA]</scope>
    <source>
        <strain evidence="1 2">DSM 29043</strain>
    </source>
</reference>
<accession>A0A7Y9XVX9</accession>
<keyword evidence="1" id="KW-0456">Lyase</keyword>
<dbReference type="EMBL" id="JACBZF010000002">
    <property type="protein sequence ID" value="NYH95507.1"/>
    <property type="molecule type" value="Genomic_DNA"/>
</dbReference>
<name>A0A7Y9XVX9_9SPHN</name>
<dbReference type="InterPro" id="IPR001753">
    <property type="entry name" value="Enoyl-CoA_hydra/iso"/>
</dbReference>
<dbReference type="GO" id="GO:0004300">
    <property type="term" value="F:enoyl-CoA hydratase activity"/>
    <property type="evidence" value="ECO:0007669"/>
    <property type="project" value="UniProtKB-EC"/>
</dbReference>
<dbReference type="SUPFAM" id="SSF52096">
    <property type="entry name" value="ClpP/crotonase"/>
    <property type="match status" value="1"/>
</dbReference>
<dbReference type="EC" id="4.2.1.17" evidence="1"/>
<dbReference type="Pfam" id="PF00378">
    <property type="entry name" value="ECH_1"/>
    <property type="match status" value="1"/>
</dbReference>
<gene>
    <name evidence="1" type="ORF">FHS75_001826</name>
</gene>
<dbReference type="InterPro" id="IPR029045">
    <property type="entry name" value="ClpP/crotonase-like_dom_sf"/>
</dbReference>
<keyword evidence="2" id="KW-1185">Reference proteome</keyword>
<dbReference type="RefSeq" id="WP_179407348.1">
    <property type="nucleotide sequence ID" value="NZ_BMGF01000002.1"/>
</dbReference>
<dbReference type="AlphaFoldDB" id="A0A7Y9XVX9"/>
<dbReference type="NCBIfam" id="NF006140">
    <property type="entry name" value="PRK08290.1"/>
    <property type="match status" value="1"/>
</dbReference>
<evidence type="ECO:0000313" key="2">
    <source>
        <dbReference type="Proteomes" id="UP000522081"/>
    </source>
</evidence>
<organism evidence="1 2">
    <name type="scientific">Novosphingobium marinum</name>
    <dbReference type="NCBI Taxonomy" id="1514948"/>
    <lineage>
        <taxon>Bacteria</taxon>
        <taxon>Pseudomonadati</taxon>
        <taxon>Pseudomonadota</taxon>
        <taxon>Alphaproteobacteria</taxon>
        <taxon>Sphingomonadales</taxon>
        <taxon>Sphingomonadaceae</taxon>
        <taxon>Novosphingobium</taxon>
    </lineage>
</organism>
<evidence type="ECO:0000313" key="1">
    <source>
        <dbReference type="EMBL" id="NYH95507.1"/>
    </source>
</evidence>
<dbReference type="PANTHER" id="PTHR11941">
    <property type="entry name" value="ENOYL-COA HYDRATASE-RELATED"/>
    <property type="match status" value="1"/>
</dbReference>
<proteinExistence type="predicted"/>
<protein>
    <submittedName>
        <fullName evidence="1">Enoyl-CoA hydratase</fullName>
        <ecNumber evidence="1">4.2.1.17</ecNumber>
    </submittedName>
</protein>
<sequence>MSETEALVLYELDDAGVARITMNRPGASNAQNVAMTYALDEAFMRAAKDNAVRCIILRGAGRNFSAGHDLRDRNHDAVGRDYPLTGVWGDVETQTVEGWMGWEHETYLDACRRWRSIPKPTIAQVQGGCIAGGLMLAWVCDIIVAAEDSVFQDPVVNIGVLGVEYFAHVWELGPRKAKELLFTTESWSAQEAHRMGMVNHVVPGEELSDFVEAMAKKIATKPTLAIKLAKEVINSSVDMQGLQRSMDLAFAYHQLNHADNRLRFGGLLNPHGIPEVVRRKGNLSELVVGDGRDTEN</sequence>
<comment type="caution">
    <text evidence="1">The sequence shown here is derived from an EMBL/GenBank/DDBJ whole genome shotgun (WGS) entry which is preliminary data.</text>
</comment>
<dbReference type="PANTHER" id="PTHR11941:SF124">
    <property type="entry name" value="ENOYL-COA HYDRATASE ECHA13-RELATED"/>
    <property type="match status" value="1"/>
</dbReference>
<dbReference type="CDD" id="cd06558">
    <property type="entry name" value="crotonase-like"/>
    <property type="match status" value="1"/>
</dbReference>
<dbReference type="Gene3D" id="3.90.226.10">
    <property type="entry name" value="2-enoyl-CoA Hydratase, Chain A, domain 1"/>
    <property type="match status" value="1"/>
</dbReference>
<dbReference type="GO" id="GO:0006635">
    <property type="term" value="P:fatty acid beta-oxidation"/>
    <property type="evidence" value="ECO:0007669"/>
    <property type="project" value="TreeGrafter"/>
</dbReference>
<dbReference type="Proteomes" id="UP000522081">
    <property type="component" value="Unassembled WGS sequence"/>
</dbReference>